<dbReference type="EMBL" id="JAWHQM010000013">
    <property type="protein sequence ID" value="KAK5629838.1"/>
    <property type="molecule type" value="Genomic_DNA"/>
</dbReference>
<evidence type="ECO:0008006" key="3">
    <source>
        <dbReference type="Google" id="ProtNLM"/>
    </source>
</evidence>
<protein>
    <recommendedName>
        <fullName evidence="3">C2H2-type domain-containing protein</fullName>
    </recommendedName>
</protein>
<name>A0AAN7UNU2_9PEZI</name>
<gene>
    <name evidence="1" type="ORF">RRF57_005553</name>
</gene>
<reference evidence="1 2" key="1">
    <citation type="submission" date="2023-10" db="EMBL/GenBank/DDBJ databases">
        <title>Draft genome sequence of Xylaria bambusicola isolate GMP-LS, the root and basal stem rot pathogen of sugarcane in Indonesia.</title>
        <authorList>
            <person name="Selvaraj P."/>
            <person name="Muralishankar V."/>
            <person name="Muruganantham S."/>
            <person name="Sp S."/>
            <person name="Haryani S."/>
            <person name="Lau K.J.X."/>
            <person name="Naqvi N.I."/>
        </authorList>
    </citation>
    <scope>NUCLEOTIDE SEQUENCE [LARGE SCALE GENOMIC DNA]</scope>
    <source>
        <strain evidence="1">GMP-LS</strain>
    </source>
</reference>
<dbReference type="PANTHER" id="PTHR38166:SF1">
    <property type="entry name" value="C2H2-TYPE DOMAIN-CONTAINING PROTEIN"/>
    <property type="match status" value="1"/>
</dbReference>
<sequence length="580" mass="64441">MSYRVLTFGRCPVRQAKGEAPCESSSEALVLGIHPTPAFARSDGVGELSGLHSFKPPYQSTVAIQDKPVALFRVLACDPKQDSNPRFDQKILLTKHVVPLLTTAVISTSKAPMSQKKQVSSRHNEKTLRAVELFPQHEVWFCYECKHGPMNNALDEICVNCGRRRCSFSKTEWVLVGEKPLPDISGPGFQKLEALPKASHVIPHNDYDCSHRAATPLDHAESAISSDELTFAPLPLNRSDLIGTDTSTSTNTQSQTSAQQSGEFALGEWNLGIGLVPIPLHEHLHDSLSSAELTYNYAIPHQPTGSPQVPGSLCQLTTTQHASGDACSVVNIQYHSAESKSKFKRKYIAVDNAATTTSSRHQIDARVGTICCESDGNQRLACPFYKYYPQRHWKCLRSGFDSIGHLRQHLKDKHKLGSIHCSLCWLTFDTAMSLASHAQDCKLPTGGVPVNKLPAFPRTRLSKEKKWRWCCKKLFGEGAALQLCPFFHPEQDFGAQVQARNPGLPHQLIRKEFRNERPNYIDFAEEEECSNSSKSPDWYFAGDDNLLNIAGHITNRLPNDLSWSSDASPPDSLWNLGFEI</sequence>
<dbReference type="AlphaFoldDB" id="A0AAN7UNU2"/>
<proteinExistence type="predicted"/>
<dbReference type="PANTHER" id="PTHR38166">
    <property type="entry name" value="C2H2-TYPE DOMAIN-CONTAINING PROTEIN-RELATED"/>
    <property type="match status" value="1"/>
</dbReference>
<evidence type="ECO:0000313" key="1">
    <source>
        <dbReference type="EMBL" id="KAK5629838.1"/>
    </source>
</evidence>
<evidence type="ECO:0000313" key="2">
    <source>
        <dbReference type="Proteomes" id="UP001305414"/>
    </source>
</evidence>
<organism evidence="1 2">
    <name type="scientific">Xylaria bambusicola</name>
    <dbReference type="NCBI Taxonomy" id="326684"/>
    <lineage>
        <taxon>Eukaryota</taxon>
        <taxon>Fungi</taxon>
        <taxon>Dikarya</taxon>
        <taxon>Ascomycota</taxon>
        <taxon>Pezizomycotina</taxon>
        <taxon>Sordariomycetes</taxon>
        <taxon>Xylariomycetidae</taxon>
        <taxon>Xylariales</taxon>
        <taxon>Xylariaceae</taxon>
        <taxon>Xylaria</taxon>
    </lineage>
</organism>
<keyword evidence="2" id="KW-1185">Reference proteome</keyword>
<accession>A0AAN7UNU2</accession>
<dbReference type="Proteomes" id="UP001305414">
    <property type="component" value="Unassembled WGS sequence"/>
</dbReference>
<comment type="caution">
    <text evidence="1">The sequence shown here is derived from an EMBL/GenBank/DDBJ whole genome shotgun (WGS) entry which is preliminary data.</text>
</comment>